<keyword evidence="2" id="KW-1185">Reference proteome</keyword>
<dbReference type="Proteomes" id="UP000750711">
    <property type="component" value="Unassembled WGS sequence"/>
</dbReference>
<evidence type="ECO:0000313" key="2">
    <source>
        <dbReference type="Proteomes" id="UP000750711"/>
    </source>
</evidence>
<sequence>TAVTGEVGGEVEASVTAGAPDGALVHGCCDEGEGILLHAGTNGGVAWPFAGVELHLEACLLLPGRRGRDLDLVDEDPAPERLWLRGLEDLELAVAGHEGDEEVRDVVTDEGEGDVGDAGVGHGGVDAAETATGVCGFLFIFEPNLEFTVFADSANAVA</sequence>
<dbReference type="EMBL" id="JAGHQM010002075">
    <property type="protein sequence ID" value="KAH0551378.1"/>
    <property type="molecule type" value="Genomic_DNA"/>
</dbReference>
<name>A0A9P8IJH5_9PEZI</name>
<proteinExistence type="predicted"/>
<evidence type="ECO:0000313" key="1">
    <source>
        <dbReference type="EMBL" id="KAH0551378.1"/>
    </source>
</evidence>
<organism evidence="1 2">
    <name type="scientific">Trichoglossum hirsutum</name>
    <dbReference type="NCBI Taxonomy" id="265104"/>
    <lineage>
        <taxon>Eukaryota</taxon>
        <taxon>Fungi</taxon>
        <taxon>Dikarya</taxon>
        <taxon>Ascomycota</taxon>
        <taxon>Pezizomycotina</taxon>
        <taxon>Geoglossomycetes</taxon>
        <taxon>Geoglossales</taxon>
        <taxon>Geoglossaceae</taxon>
        <taxon>Trichoglossum</taxon>
    </lineage>
</organism>
<comment type="caution">
    <text evidence="1">The sequence shown here is derived from an EMBL/GenBank/DDBJ whole genome shotgun (WGS) entry which is preliminary data.</text>
</comment>
<accession>A0A9P8IJH5</accession>
<feature type="non-terminal residue" evidence="1">
    <location>
        <position position="1"/>
    </location>
</feature>
<protein>
    <submittedName>
        <fullName evidence="1">Uncharacterized protein</fullName>
    </submittedName>
</protein>
<dbReference type="AlphaFoldDB" id="A0A9P8IJH5"/>
<reference evidence="1" key="1">
    <citation type="submission" date="2021-03" db="EMBL/GenBank/DDBJ databases">
        <title>Comparative genomics and phylogenomic investigation of the class Geoglossomycetes provide insights into ecological specialization and systematics.</title>
        <authorList>
            <person name="Melie T."/>
            <person name="Pirro S."/>
            <person name="Miller A.N."/>
            <person name="Quandt A."/>
        </authorList>
    </citation>
    <scope>NUCLEOTIDE SEQUENCE</scope>
    <source>
        <strain evidence="1">CAQ_001_2017</strain>
    </source>
</reference>
<gene>
    <name evidence="1" type="ORF">GP486_007409</name>
</gene>